<dbReference type="Pfam" id="PF10098">
    <property type="entry name" value="DUF2336"/>
    <property type="match status" value="1"/>
</dbReference>
<gene>
    <name evidence="2" type="ORF">V6575_07485</name>
</gene>
<reference evidence="2 3" key="1">
    <citation type="submission" date="2024-02" db="EMBL/GenBank/DDBJ databases">
        <title>Roseibium algae sp. nov., isolated from marine alga (Grateloupia sp.), showing potential in myo-inositol conversion.</title>
        <authorList>
            <person name="Wang Y."/>
        </authorList>
    </citation>
    <scope>NUCLEOTIDE SEQUENCE [LARGE SCALE GENOMIC DNA]</scope>
    <source>
        <strain evidence="2 3">H3510</strain>
    </source>
</reference>
<feature type="region of interest" description="Disordered" evidence="1">
    <location>
        <begin position="338"/>
        <end position="357"/>
    </location>
</feature>
<dbReference type="InterPro" id="IPR019285">
    <property type="entry name" value="DUF2336"/>
</dbReference>
<comment type="caution">
    <text evidence="2">The sequence shown here is derived from an EMBL/GenBank/DDBJ whole genome shotgun (WGS) entry which is preliminary data.</text>
</comment>
<keyword evidence="3" id="KW-1185">Reference proteome</keyword>
<accession>A0ABU8TJY0</accession>
<evidence type="ECO:0000256" key="1">
    <source>
        <dbReference type="SAM" id="MobiDB-lite"/>
    </source>
</evidence>
<organism evidence="2 3">
    <name type="scientific">Roseibium algae</name>
    <dbReference type="NCBI Taxonomy" id="3123038"/>
    <lineage>
        <taxon>Bacteria</taxon>
        <taxon>Pseudomonadati</taxon>
        <taxon>Pseudomonadota</taxon>
        <taxon>Alphaproteobacteria</taxon>
        <taxon>Hyphomicrobiales</taxon>
        <taxon>Stappiaceae</taxon>
        <taxon>Roseibium</taxon>
    </lineage>
</organism>
<name>A0ABU8TJY0_9HYPH</name>
<dbReference type="EMBL" id="JBAKIA010000004">
    <property type="protein sequence ID" value="MEJ8473925.1"/>
    <property type="molecule type" value="Genomic_DNA"/>
</dbReference>
<feature type="compositionally biased region" description="Basic and acidic residues" evidence="1">
    <location>
        <begin position="348"/>
        <end position="357"/>
    </location>
</feature>
<dbReference type="RefSeq" id="WP_340273620.1">
    <property type="nucleotide sequence ID" value="NZ_JBAKIA010000004.1"/>
</dbReference>
<evidence type="ECO:0000313" key="3">
    <source>
        <dbReference type="Proteomes" id="UP001385499"/>
    </source>
</evidence>
<protein>
    <submittedName>
        <fullName evidence="2">DUF2336 domain-containing protein</fullName>
    </submittedName>
</protein>
<evidence type="ECO:0000313" key="2">
    <source>
        <dbReference type="EMBL" id="MEJ8473925.1"/>
    </source>
</evidence>
<sequence>MTCLSDNSSSVPSTSRRANSSSDAVLLTATELFVSRETHDAREIAIYRELALNLLPQTRIEDRRHVASILVRHPCAPQELLSALAADEDTLTAYPVLRNTAYLSEEILTQQARSGADSLCKAIVEQSDLSAPVLQALAENGSLDVISALMNRTDVNLSDALVASLCKRPGVLAMFGDELRNRDAISSNHLMGHFCRLSGEMRNEAIAAAELANLVDLTRSGSHKPARAVFKPRLLNHLHHSAMADSPDEFARELAYALSLPEDFTRYALIRDSGETLAISLKALGFKSARAGQVMVRHLGDRTSLGNLRTLIDVFRNITDGAAMILVNRWISVESTAADKPSTQHQPLHQDSRPARKPTETLWQEINDIEKLLRIG</sequence>
<proteinExistence type="predicted"/>
<dbReference type="Proteomes" id="UP001385499">
    <property type="component" value="Unassembled WGS sequence"/>
</dbReference>